<keyword evidence="1" id="KW-1133">Transmembrane helix</keyword>
<proteinExistence type="predicted"/>
<dbReference type="EMBL" id="CP000089">
    <property type="protein sequence ID" value="AAZ45313.1"/>
    <property type="molecule type" value="Genomic_DNA"/>
</dbReference>
<dbReference type="OrthoDB" id="9180762at2"/>
<dbReference type="eggNOG" id="ENOG5032D9G">
    <property type="taxonomic scope" value="Bacteria"/>
</dbReference>
<evidence type="ECO:0008006" key="3">
    <source>
        <dbReference type="Google" id="ProtNLM"/>
    </source>
</evidence>
<protein>
    <recommendedName>
        <fullName evidence="3">Transmembrane protein</fullName>
    </recommendedName>
</protein>
<accession>Q47IL8</accession>
<dbReference type="STRING" id="159087.Daro_0556"/>
<reference evidence="2" key="1">
    <citation type="submission" date="2005-08" db="EMBL/GenBank/DDBJ databases">
        <title>Complete sequence of Dechloromonas aromatica RCB.</title>
        <authorList>
            <person name="Salinero K.K."/>
            <person name="Copeland A."/>
            <person name="Lucas S."/>
            <person name="Lapidus A."/>
            <person name="Barry K."/>
            <person name="Detter J.C."/>
            <person name="Glavina T."/>
            <person name="Hammon N."/>
            <person name="Israni S."/>
            <person name="Pitluck S."/>
            <person name="Di Bartolo G."/>
            <person name="Trong S."/>
            <person name="Schmutz J."/>
            <person name="Larimer F."/>
            <person name="Land M."/>
            <person name="Ivanova N."/>
            <person name="Richardson P."/>
        </authorList>
    </citation>
    <scope>NUCLEOTIDE SEQUENCE</scope>
    <source>
        <strain evidence="2">RCB</strain>
    </source>
</reference>
<name>Q47IL8_DECAR</name>
<keyword evidence="1" id="KW-0812">Transmembrane</keyword>
<organism evidence="2">
    <name type="scientific">Dechloromonas aromatica (strain RCB)</name>
    <dbReference type="NCBI Taxonomy" id="159087"/>
    <lineage>
        <taxon>Bacteria</taxon>
        <taxon>Pseudomonadati</taxon>
        <taxon>Pseudomonadota</taxon>
        <taxon>Betaproteobacteria</taxon>
        <taxon>Rhodocyclales</taxon>
        <taxon>Azonexaceae</taxon>
        <taxon>Dechloromonas</taxon>
    </lineage>
</organism>
<sequence>MNLTAAYGLLAHGLIFGAMAALLPLGPLHQRVVLTATATALLVGIAPAMHGLFGTPSATLLQLAILQLARRTPSPFTQPVAAGLLTFALFFYPLALGWGPFDPYALGYQPAPLLAALLALGLALWWRRQPGWLTILAIDLLAYASGIFVNLWDALFDPLLVLLALAIVVRQWAIRFIASRNR</sequence>
<evidence type="ECO:0000256" key="1">
    <source>
        <dbReference type="SAM" id="Phobius"/>
    </source>
</evidence>
<dbReference type="AlphaFoldDB" id="Q47IL8"/>
<dbReference type="KEGG" id="dar:Daro_0556"/>
<feature type="transmembrane region" description="Helical" evidence="1">
    <location>
        <begin position="107"/>
        <end position="126"/>
    </location>
</feature>
<feature type="transmembrane region" description="Helical" evidence="1">
    <location>
        <begin position="44"/>
        <end position="68"/>
    </location>
</feature>
<evidence type="ECO:0000313" key="2">
    <source>
        <dbReference type="EMBL" id="AAZ45313.1"/>
    </source>
</evidence>
<feature type="transmembrane region" description="Helical" evidence="1">
    <location>
        <begin position="158"/>
        <end position="178"/>
    </location>
</feature>
<feature type="transmembrane region" description="Helical" evidence="1">
    <location>
        <begin position="133"/>
        <end position="152"/>
    </location>
</feature>
<keyword evidence="1" id="KW-0472">Membrane</keyword>
<dbReference type="HOGENOM" id="CLU_109234_0_0_4"/>
<gene>
    <name evidence="2" type="ordered locus">Daro_0556</name>
</gene>
<feature type="transmembrane region" description="Helical" evidence="1">
    <location>
        <begin position="80"/>
        <end position="101"/>
    </location>
</feature>